<dbReference type="InterPro" id="IPR045540">
    <property type="entry name" value="YegS/DAGK_C"/>
</dbReference>
<evidence type="ECO:0000256" key="6">
    <source>
        <dbReference type="ARBA" id="ARBA00022840"/>
    </source>
</evidence>
<dbReference type="InterPro" id="IPR016064">
    <property type="entry name" value="NAD/diacylglycerol_kinase_sf"/>
</dbReference>
<sequence>MKVAVIAHAGKTFGGGLPELRRVLAAEGVADPVWCEVPKSKKAPAQVRRLLGDAPDVLFTWGGDGMVQRCVDVIAGSDTALAILPAGTSNLFASNLGIPKDITEAVRIGLRGDRRRVDLGRFNGERFAVMAGAGFDAEMIKDADGALKDRLGRAAYVLTGAGNLRAEPFSGTITVDGVGWYEGPASCILLGNVGDLFGGVEVFGDARPDDGLLDLGVVTAEGPVQLARTVLRTAVGTAHKSPFVRVTKARKVKVKLDRKVRYELDGGDRKKVKSFKIAVEPGAVTVCVPHAT</sequence>
<dbReference type="Pfam" id="PF19279">
    <property type="entry name" value="YegS_C"/>
    <property type="match status" value="1"/>
</dbReference>
<evidence type="ECO:0000313" key="10">
    <source>
        <dbReference type="EMBL" id="QEC46508.1"/>
    </source>
</evidence>
<reference evidence="10 11" key="1">
    <citation type="journal article" date="2018" name="J. Microbiol.">
        <title>Baekduia soli gen. nov., sp. nov., a novel bacterium isolated from the soil of Baekdu Mountain and proposal of a novel family name, Baekduiaceae fam. nov.</title>
        <authorList>
            <person name="An D.S."/>
            <person name="Siddiqi M.Z."/>
            <person name="Kim K.H."/>
            <person name="Yu H.S."/>
            <person name="Im W.T."/>
        </authorList>
    </citation>
    <scope>NUCLEOTIDE SEQUENCE [LARGE SCALE GENOMIC DNA]</scope>
    <source>
        <strain evidence="10 11">BR7-21</strain>
    </source>
</reference>
<dbReference type="GO" id="GO:0016301">
    <property type="term" value="F:kinase activity"/>
    <property type="evidence" value="ECO:0007669"/>
    <property type="project" value="UniProtKB-KW"/>
</dbReference>
<name>A0A5B8U0K8_9ACTN</name>
<comment type="similarity">
    <text evidence="2">Belongs to the diacylglycerol/lipid kinase family.</text>
</comment>
<dbReference type="Proteomes" id="UP000321805">
    <property type="component" value="Chromosome"/>
</dbReference>
<dbReference type="GO" id="GO:0008654">
    <property type="term" value="P:phospholipid biosynthetic process"/>
    <property type="evidence" value="ECO:0007669"/>
    <property type="project" value="UniProtKB-KW"/>
</dbReference>
<dbReference type="EMBL" id="CP042430">
    <property type="protein sequence ID" value="QEC46508.1"/>
    <property type="molecule type" value="Genomic_DNA"/>
</dbReference>
<keyword evidence="7" id="KW-0594">Phospholipid biosynthesis</keyword>
<gene>
    <name evidence="10" type="ORF">FSW04_02215</name>
</gene>
<dbReference type="PANTHER" id="PTHR12358:SF106">
    <property type="entry name" value="LIPID KINASE YEGS"/>
    <property type="match status" value="1"/>
</dbReference>
<keyword evidence="4" id="KW-0547">Nucleotide-binding</keyword>
<protein>
    <submittedName>
        <fullName evidence="10">Diacylglycerol kinase family lipid kinase</fullName>
    </submittedName>
</protein>
<keyword evidence="7" id="KW-0443">Lipid metabolism</keyword>
<dbReference type="PROSITE" id="PS50146">
    <property type="entry name" value="DAGK"/>
    <property type="match status" value="1"/>
</dbReference>
<evidence type="ECO:0000256" key="1">
    <source>
        <dbReference type="ARBA" id="ARBA00001946"/>
    </source>
</evidence>
<keyword evidence="7" id="KW-0444">Lipid biosynthesis</keyword>
<dbReference type="Gene3D" id="3.40.50.10330">
    <property type="entry name" value="Probable inorganic polyphosphate/atp-NAD kinase, domain 1"/>
    <property type="match status" value="1"/>
</dbReference>
<keyword evidence="3" id="KW-0808">Transferase</keyword>
<keyword evidence="11" id="KW-1185">Reference proteome</keyword>
<evidence type="ECO:0000256" key="3">
    <source>
        <dbReference type="ARBA" id="ARBA00022679"/>
    </source>
</evidence>
<keyword evidence="6" id="KW-0067">ATP-binding</keyword>
<evidence type="ECO:0000256" key="7">
    <source>
        <dbReference type="ARBA" id="ARBA00023209"/>
    </source>
</evidence>
<comment type="cofactor">
    <cofactor evidence="1">
        <name>Mg(2+)</name>
        <dbReference type="ChEBI" id="CHEBI:18420"/>
    </cofactor>
</comment>
<dbReference type="Pfam" id="PF00781">
    <property type="entry name" value="DAGK_cat"/>
    <property type="match status" value="1"/>
</dbReference>
<evidence type="ECO:0000259" key="9">
    <source>
        <dbReference type="PROSITE" id="PS50146"/>
    </source>
</evidence>
<dbReference type="AlphaFoldDB" id="A0A5B8U0K8"/>
<dbReference type="RefSeq" id="WP_146915791.1">
    <property type="nucleotide sequence ID" value="NZ_CP042430.1"/>
</dbReference>
<dbReference type="SUPFAM" id="SSF111331">
    <property type="entry name" value="NAD kinase/diacylglycerol kinase-like"/>
    <property type="match status" value="1"/>
</dbReference>
<dbReference type="Gene3D" id="2.60.200.40">
    <property type="match status" value="1"/>
</dbReference>
<dbReference type="InterPro" id="IPR001206">
    <property type="entry name" value="Diacylglycerol_kinase_cat_dom"/>
</dbReference>
<evidence type="ECO:0000256" key="5">
    <source>
        <dbReference type="ARBA" id="ARBA00022777"/>
    </source>
</evidence>
<keyword evidence="8" id="KW-1208">Phospholipid metabolism</keyword>
<organism evidence="10 11">
    <name type="scientific">Baekduia soli</name>
    <dbReference type="NCBI Taxonomy" id="496014"/>
    <lineage>
        <taxon>Bacteria</taxon>
        <taxon>Bacillati</taxon>
        <taxon>Actinomycetota</taxon>
        <taxon>Thermoleophilia</taxon>
        <taxon>Solirubrobacterales</taxon>
        <taxon>Baekduiaceae</taxon>
        <taxon>Baekduia</taxon>
    </lineage>
</organism>
<dbReference type="InterPro" id="IPR050187">
    <property type="entry name" value="Lipid_Phosphate_FormReg"/>
</dbReference>
<keyword evidence="5 10" id="KW-0418">Kinase</keyword>
<feature type="domain" description="DAGKc" evidence="9">
    <location>
        <begin position="1"/>
        <end position="126"/>
    </location>
</feature>
<dbReference type="OrthoDB" id="3171056at2"/>
<dbReference type="GO" id="GO:0005886">
    <property type="term" value="C:plasma membrane"/>
    <property type="evidence" value="ECO:0007669"/>
    <property type="project" value="TreeGrafter"/>
</dbReference>
<evidence type="ECO:0000313" key="11">
    <source>
        <dbReference type="Proteomes" id="UP000321805"/>
    </source>
</evidence>
<dbReference type="InterPro" id="IPR017438">
    <property type="entry name" value="ATP-NAD_kinase_N"/>
</dbReference>
<accession>A0A5B8U0K8</accession>
<proteinExistence type="inferred from homology"/>
<evidence type="ECO:0000256" key="4">
    <source>
        <dbReference type="ARBA" id="ARBA00022741"/>
    </source>
</evidence>
<dbReference type="KEGG" id="bsol:FSW04_02215"/>
<evidence type="ECO:0000256" key="2">
    <source>
        <dbReference type="ARBA" id="ARBA00005983"/>
    </source>
</evidence>
<dbReference type="PANTHER" id="PTHR12358">
    <property type="entry name" value="SPHINGOSINE KINASE"/>
    <property type="match status" value="1"/>
</dbReference>
<evidence type="ECO:0000256" key="8">
    <source>
        <dbReference type="ARBA" id="ARBA00023264"/>
    </source>
</evidence>
<dbReference type="GO" id="GO:0005524">
    <property type="term" value="F:ATP binding"/>
    <property type="evidence" value="ECO:0007669"/>
    <property type="project" value="UniProtKB-KW"/>
</dbReference>